<dbReference type="PRINTS" id="PR00722">
    <property type="entry name" value="CHYMOTRYPSIN"/>
</dbReference>
<dbReference type="InterPro" id="IPR051487">
    <property type="entry name" value="Ser/Thr_Proteases_Immune/Dev"/>
</dbReference>
<accession>A0A8S9XBG3</accession>
<keyword evidence="2" id="KW-0645">Protease</keyword>
<dbReference type="GO" id="GO:0006508">
    <property type="term" value="P:proteolysis"/>
    <property type="evidence" value="ECO:0007669"/>
    <property type="project" value="UniProtKB-KW"/>
</dbReference>
<evidence type="ECO:0000256" key="3">
    <source>
        <dbReference type="ARBA" id="ARBA00022801"/>
    </source>
</evidence>
<dbReference type="Gene3D" id="2.40.10.10">
    <property type="entry name" value="Trypsin-like serine proteases"/>
    <property type="match status" value="3"/>
</dbReference>
<dbReference type="PROSITE" id="PS50240">
    <property type="entry name" value="TRYPSIN_DOM"/>
    <property type="match status" value="3"/>
</dbReference>
<comment type="subcellular location">
    <subcellularLocation>
        <location evidence="1">Secreted</location>
        <location evidence="1">Extracellular space</location>
    </subcellularLocation>
</comment>
<dbReference type="PROSITE" id="PS00135">
    <property type="entry name" value="TRYPSIN_SER"/>
    <property type="match status" value="3"/>
</dbReference>
<feature type="domain" description="Peptidase S1" evidence="7">
    <location>
        <begin position="1"/>
        <end position="244"/>
    </location>
</feature>
<evidence type="ECO:0000256" key="6">
    <source>
        <dbReference type="ARBA" id="ARBA00024195"/>
    </source>
</evidence>
<comment type="caution">
    <text evidence="8">The sequence shown here is derived from an EMBL/GenBank/DDBJ whole genome shotgun (WGS) entry which is preliminary data.</text>
</comment>
<dbReference type="InterPro" id="IPR001254">
    <property type="entry name" value="Trypsin_dom"/>
</dbReference>
<dbReference type="CDD" id="cd00190">
    <property type="entry name" value="Tryp_SPc"/>
    <property type="match status" value="3"/>
</dbReference>
<dbReference type="SUPFAM" id="SSF50494">
    <property type="entry name" value="Trypsin-like serine proteases"/>
    <property type="match status" value="3"/>
</dbReference>
<dbReference type="InterPro" id="IPR033116">
    <property type="entry name" value="TRYPSIN_SER"/>
</dbReference>
<dbReference type="InterPro" id="IPR043504">
    <property type="entry name" value="Peptidase_S1_PA_chymotrypsin"/>
</dbReference>
<dbReference type="Pfam" id="PF00089">
    <property type="entry name" value="Trypsin"/>
    <property type="match status" value="3"/>
</dbReference>
<dbReference type="GO" id="GO:0004252">
    <property type="term" value="F:serine-type endopeptidase activity"/>
    <property type="evidence" value="ECO:0007669"/>
    <property type="project" value="InterPro"/>
</dbReference>
<evidence type="ECO:0000256" key="4">
    <source>
        <dbReference type="ARBA" id="ARBA00022825"/>
    </source>
</evidence>
<evidence type="ECO:0000313" key="8">
    <source>
        <dbReference type="EMBL" id="KAF6205406.1"/>
    </source>
</evidence>
<evidence type="ECO:0000256" key="2">
    <source>
        <dbReference type="ARBA" id="ARBA00022670"/>
    </source>
</evidence>
<comment type="similarity">
    <text evidence="6">Belongs to the peptidase S1 family. CLIP subfamily.</text>
</comment>
<name>A0A8S9XBG3_APOLU</name>
<dbReference type="Proteomes" id="UP000466442">
    <property type="component" value="Linkage Group LG9"/>
</dbReference>
<dbReference type="InterPro" id="IPR001314">
    <property type="entry name" value="Peptidase_S1A"/>
</dbReference>
<dbReference type="OrthoDB" id="10059102at2759"/>
<keyword evidence="9" id="KW-1185">Reference proteome</keyword>
<dbReference type="SMART" id="SM00020">
    <property type="entry name" value="Tryp_SPc"/>
    <property type="match status" value="3"/>
</dbReference>
<feature type="domain" description="Peptidase S1" evidence="7">
    <location>
        <begin position="612"/>
        <end position="878"/>
    </location>
</feature>
<dbReference type="EMBL" id="WIXP02000009">
    <property type="protein sequence ID" value="KAF6205406.1"/>
    <property type="molecule type" value="Genomic_DNA"/>
</dbReference>
<evidence type="ECO:0000256" key="1">
    <source>
        <dbReference type="ARBA" id="ARBA00004239"/>
    </source>
</evidence>
<dbReference type="InterPro" id="IPR009003">
    <property type="entry name" value="Peptidase_S1_PA"/>
</dbReference>
<evidence type="ECO:0000259" key="7">
    <source>
        <dbReference type="PROSITE" id="PS50240"/>
    </source>
</evidence>
<organism evidence="8 9">
    <name type="scientific">Apolygus lucorum</name>
    <name type="common">Small green plant bug</name>
    <name type="synonym">Lygocoris lucorum</name>
    <dbReference type="NCBI Taxonomy" id="248454"/>
    <lineage>
        <taxon>Eukaryota</taxon>
        <taxon>Metazoa</taxon>
        <taxon>Ecdysozoa</taxon>
        <taxon>Arthropoda</taxon>
        <taxon>Hexapoda</taxon>
        <taxon>Insecta</taxon>
        <taxon>Pterygota</taxon>
        <taxon>Neoptera</taxon>
        <taxon>Paraneoptera</taxon>
        <taxon>Hemiptera</taxon>
        <taxon>Heteroptera</taxon>
        <taxon>Panheteroptera</taxon>
        <taxon>Cimicomorpha</taxon>
        <taxon>Miridae</taxon>
        <taxon>Mirini</taxon>
        <taxon>Apolygus</taxon>
    </lineage>
</organism>
<keyword evidence="5" id="KW-1015">Disulfide bond</keyword>
<keyword evidence="4" id="KW-0720">Serine protease</keyword>
<keyword evidence="3" id="KW-0378">Hydrolase</keyword>
<feature type="domain" description="Peptidase S1" evidence="7">
    <location>
        <begin position="288"/>
        <end position="544"/>
    </location>
</feature>
<proteinExistence type="inferred from homology"/>
<evidence type="ECO:0000313" key="9">
    <source>
        <dbReference type="Proteomes" id="UP000466442"/>
    </source>
</evidence>
<protein>
    <recommendedName>
        <fullName evidence="7">Peptidase S1 domain-containing protein</fullName>
    </recommendedName>
</protein>
<reference evidence="8" key="1">
    <citation type="journal article" date="2021" name="Mol. Ecol. Resour.">
        <title>Apolygus lucorum genome provides insights into omnivorousness and mesophyll feeding.</title>
        <authorList>
            <person name="Liu Y."/>
            <person name="Liu H."/>
            <person name="Wang H."/>
            <person name="Huang T."/>
            <person name="Liu B."/>
            <person name="Yang B."/>
            <person name="Yin L."/>
            <person name="Li B."/>
            <person name="Zhang Y."/>
            <person name="Zhang S."/>
            <person name="Jiang F."/>
            <person name="Zhang X."/>
            <person name="Ren Y."/>
            <person name="Wang B."/>
            <person name="Wang S."/>
            <person name="Lu Y."/>
            <person name="Wu K."/>
            <person name="Fan W."/>
            <person name="Wang G."/>
        </authorList>
    </citation>
    <scope>NUCLEOTIDE SEQUENCE</scope>
    <source>
        <strain evidence="8">12Hb</strain>
    </source>
</reference>
<dbReference type="AlphaFoldDB" id="A0A8S9XBG3"/>
<dbReference type="PANTHER" id="PTHR24256">
    <property type="entry name" value="TRYPTASE-RELATED"/>
    <property type="match status" value="1"/>
</dbReference>
<dbReference type="FunFam" id="2.40.10.10:FF:000036">
    <property type="entry name" value="Trypsin beta"/>
    <property type="match status" value="1"/>
</dbReference>
<sequence length="912" mass="101526">MVSVQDRLVWSHLAGGTLVTRSHVLTACHSLTRKTNSKKPVPNANHRYSVLAGTLDISEAGQASGIRRYSDKLHIHPQCYGEPTLGWFWDIGMITVDYQFPIRKDSIELISFPIITNSMVDNLTRYTGDCTAIGWGSTAPEVDFSRILMKVKLGLQQPDVCLELLRRYLASVQLQGDNELCALGSNGRDTCTGDSGSPLLCHNHDGKKYFCAVVSWGFQCGKSNLPGVYARVDAAEPWMRSIIDGSEDETRLIQITKDEDLSLTDVTSFTNNNIKIFKANDERSDGRIIDGEPAERGEFPFMVSIQNWIDWENLCGGTLISTSHVLTACHCIVFETHNVKPILKTPYMFSLLAGTIDISHEGQSSGVRRYAKKLHVHENCWSHYDGWVWDIGVITVYNHFDLANGSIELFPLSRFTKYTIGNLTSEKVTCTAMGWGKTETQKKSYILLKVELVLQPQNKCFELIERAGRNNTKFEEMVQICTLGLKSRDACQGDSGGPLICDGHNGTKILCGIVSWGIGCGSYNVPGVYARLDIAEGWIRDTSLNYKEKLEKRRIPTSNWEENNLISRSIHKSQTALDNKRRRASGFNSSWRVVSFDGDKAEKHENLLRGRIIDGEKAMQGEFPFMVSLQYAYSWTNFCGGSLVTSRHVLTACHCIAEKYYRVGSKPRSKHPKVVSLLAGTVNIASRGRQKGVRRDAWIIRLHPHCSRLRTGWKWDLGMITSGYSFPLKPGHIFPISLPNFVNYSIPKMRADEEMCTGIGWGFTGPKAYGQSNVLLKVKLNLLQSDSCYELLLFESLKPESGYPFLRFDEATEVCTVGEGNKDACSGDSGGPLICATDQGDEILTAVVSWGIGCGREGVPGVWARVDIGESWIRNVMDVGCTNCPDFLARLAILTLTIKTVYSALSSCCFSK</sequence>
<evidence type="ECO:0000256" key="5">
    <source>
        <dbReference type="ARBA" id="ARBA00023157"/>
    </source>
</evidence>
<dbReference type="GO" id="GO:0005576">
    <property type="term" value="C:extracellular region"/>
    <property type="evidence" value="ECO:0007669"/>
    <property type="project" value="UniProtKB-SubCell"/>
</dbReference>
<gene>
    <name evidence="8" type="ORF">GE061_019578</name>
</gene>